<dbReference type="STRING" id="1131935.PDENDC454_13470"/>
<evidence type="ECO:0000313" key="2">
    <source>
        <dbReference type="Proteomes" id="UP000003900"/>
    </source>
</evidence>
<reference evidence="1 2" key="1">
    <citation type="journal article" date="2012" name="J. Bacteriol.">
        <title>Genome Sequence of the Pattern-Forming Social Bacterium Paenibacillus dendritiformis C454 Chiral Morphotype.</title>
        <authorList>
            <person name="Sirota-Madi A."/>
            <person name="Olender T."/>
            <person name="Helman Y."/>
            <person name="Brainis I."/>
            <person name="Finkelshtein A."/>
            <person name="Roth D."/>
            <person name="Hagai E."/>
            <person name="Leshkowitz D."/>
            <person name="Brodsky L."/>
            <person name="Galatenko V."/>
            <person name="Nikolaev V."/>
            <person name="Gutnick D.L."/>
            <person name="Lancet D."/>
            <person name="Ben-Jacob E."/>
        </authorList>
    </citation>
    <scope>NUCLEOTIDE SEQUENCE [LARGE SCALE GENOMIC DNA]</scope>
    <source>
        <strain evidence="1 2">C454</strain>
    </source>
</reference>
<evidence type="ECO:0008006" key="3">
    <source>
        <dbReference type="Google" id="ProtNLM"/>
    </source>
</evidence>
<evidence type="ECO:0000313" key="1">
    <source>
        <dbReference type="EMBL" id="EHQ61774.1"/>
    </source>
</evidence>
<protein>
    <recommendedName>
        <fullName evidence="3">Transposase</fullName>
    </recommendedName>
</protein>
<dbReference type="PATRIC" id="fig|1131935.3.peg.2778"/>
<proteinExistence type="predicted"/>
<name>H3SGN9_9BACL</name>
<sequence length="98" mass="10715">MNEPMSKKAMTTVEFLRLDRQAKMENQARQKYLLDQASLIAGARAEGIAEGRAEAIAEVIAEGRAEGKKEMARKLLALGVDIALITKVSGLSEEEIKN</sequence>
<keyword evidence="2" id="KW-1185">Reference proteome</keyword>
<comment type="caution">
    <text evidence="1">The sequence shown here is derived from an EMBL/GenBank/DDBJ whole genome shotgun (WGS) entry which is preliminary data.</text>
</comment>
<dbReference type="Proteomes" id="UP000003900">
    <property type="component" value="Unassembled WGS sequence"/>
</dbReference>
<dbReference type="OrthoDB" id="2626374at2"/>
<accession>H3SGN9</accession>
<dbReference type="EMBL" id="AHKH01000030">
    <property type="protein sequence ID" value="EHQ61774.1"/>
    <property type="molecule type" value="Genomic_DNA"/>
</dbReference>
<organism evidence="1 2">
    <name type="scientific">Paenibacillus dendritiformis C454</name>
    <dbReference type="NCBI Taxonomy" id="1131935"/>
    <lineage>
        <taxon>Bacteria</taxon>
        <taxon>Bacillati</taxon>
        <taxon>Bacillota</taxon>
        <taxon>Bacilli</taxon>
        <taxon>Bacillales</taxon>
        <taxon>Paenibacillaceae</taxon>
        <taxon>Paenibacillus</taxon>
    </lineage>
</organism>
<dbReference type="RefSeq" id="WP_006677193.1">
    <property type="nucleotide sequence ID" value="NZ_AHKH01000030.1"/>
</dbReference>
<gene>
    <name evidence="1" type="ORF">PDENDC454_13470</name>
</gene>
<dbReference type="AlphaFoldDB" id="H3SGN9"/>